<keyword evidence="2" id="KW-1185">Reference proteome</keyword>
<accession>A0A9N9HE20</accession>
<gene>
    <name evidence="1" type="ORF">DEBURN_LOCUS12008</name>
</gene>
<sequence>NSTKEIKSRIDQIWVSDNLVDQLFCADIIPSDLESHTENITFGNDNIEEKSNFFRNVIIGKANEIIPKKKKLISG</sequence>
<dbReference type="EMBL" id="CAJVPK010009748">
    <property type="protein sequence ID" value="CAG8668278.1"/>
    <property type="molecule type" value="Genomic_DNA"/>
</dbReference>
<evidence type="ECO:0000313" key="2">
    <source>
        <dbReference type="Proteomes" id="UP000789706"/>
    </source>
</evidence>
<evidence type="ECO:0000313" key="1">
    <source>
        <dbReference type="EMBL" id="CAG8668278.1"/>
    </source>
</evidence>
<proteinExistence type="predicted"/>
<feature type="non-terminal residue" evidence="1">
    <location>
        <position position="1"/>
    </location>
</feature>
<name>A0A9N9HE20_9GLOM</name>
<comment type="caution">
    <text evidence="1">The sequence shown here is derived from an EMBL/GenBank/DDBJ whole genome shotgun (WGS) entry which is preliminary data.</text>
</comment>
<dbReference type="OrthoDB" id="2494342at2759"/>
<organism evidence="1 2">
    <name type="scientific">Diversispora eburnea</name>
    <dbReference type="NCBI Taxonomy" id="1213867"/>
    <lineage>
        <taxon>Eukaryota</taxon>
        <taxon>Fungi</taxon>
        <taxon>Fungi incertae sedis</taxon>
        <taxon>Mucoromycota</taxon>
        <taxon>Glomeromycotina</taxon>
        <taxon>Glomeromycetes</taxon>
        <taxon>Diversisporales</taxon>
        <taxon>Diversisporaceae</taxon>
        <taxon>Diversispora</taxon>
    </lineage>
</organism>
<dbReference type="AlphaFoldDB" id="A0A9N9HE20"/>
<dbReference type="Proteomes" id="UP000789706">
    <property type="component" value="Unassembled WGS sequence"/>
</dbReference>
<reference evidence="1" key="1">
    <citation type="submission" date="2021-06" db="EMBL/GenBank/DDBJ databases">
        <authorList>
            <person name="Kallberg Y."/>
            <person name="Tangrot J."/>
            <person name="Rosling A."/>
        </authorList>
    </citation>
    <scope>NUCLEOTIDE SEQUENCE</scope>
    <source>
        <strain evidence="1">AZ414A</strain>
    </source>
</reference>
<feature type="non-terminal residue" evidence="1">
    <location>
        <position position="75"/>
    </location>
</feature>
<protein>
    <submittedName>
        <fullName evidence="1">7388_t:CDS:1</fullName>
    </submittedName>
</protein>